<feature type="region of interest" description="Disordered" evidence="2">
    <location>
        <begin position="72"/>
        <end position="96"/>
    </location>
</feature>
<protein>
    <recommendedName>
        <fullName evidence="1">Ubiquinone biosynthesis accessory factor UbiK</fullName>
    </recommendedName>
</protein>
<dbReference type="PANTHER" id="PTHR38040">
    <property type="entry name" value="UBIQUINONE BIOSYNTHESIS ACCESSORY FACTOR UBIK"/>
    <property type="match status" value="1"/>
</dbReference>
<evidence type="ECO:0000313" key="4">
    <source>
        <dbReference type="Proteomes" id="UP000287410"/>
    </source>
</evidence>
<comment type="function">
    <text evidence="1">Required for efficient ubiquinone (coenzyme Q) biosynthesis. UbiK is probably an accessory factor of Ubi enzymes and facilitates ubiquinone biosynthesis by acting as an assembly factor, a targeting factor, or both.</text>
</comment>
<dbReference type="HAMAP" id="MF_02216">
    <property type="entry name" value="UbiK"/>
    <property type="match status" value="1"/>
</dbReference>
<organism evidence="3 4">
    <name type="scientific">Aliidiomarina sedimenti</name>
    <dbReference type="NCBI Taxonomy" id="1933879"/>
    <lineage>
        <taxon>Bacteria</taxon>
        <taxon>Pseudomonadati</taxon>
        <taxon>Pseudomonadota</taxon>
        <taxon>Gammaproteobacteria</taxon>
        <taxon>Alteromonadales</taxon>
        <taxon>Idiomarinaceae</taxon>
        <taxon>Aliidiomarina</taxon>
    </lineage>
</organism>
<comment type="caution">
    <text evidence="3">The sequence shown here is derived from an EMBL/GenBank/DDBJ whole genome shotgun (WGS) entry which is preliminary data.</text>
</comment>
<sequence length="96" mass="10871">MDTKKIEQLAKQITDSIPPGVRDMADNIENRVKLTLQQQLSKLDVVTREEFEIQQQMLLRLRQRIEVLEKAAHEDTASQPAMAKGADDANPVDTTN</sequence>
<reference evidence="3 4" key="1">
    <citation type="journal article" date="2018" name="Front. Microbiol.">
        <title>Genome-Based Analysis Reveals the Taxonomy and Diversity of the Family Idiomarinaceae.</title>
        <authorList>
            <person name="Liu Y."/>
            <person name="Lai Q."/>
            <person name="Shao Z."/>
        </authorList>
    </citation>
    <scope>NUCLEOTIDE SEQUENCE [LARGE SCALE GENOMIC DNA]</scope>
    <source>
        <strain evidence="3 4">GBSy1</strain>
    </source>
</reference>
<comment type="subcellular location">
    <subcellularLocation>
        <location evidence="1">Cytoplasm</location>
    </subcellularLocation>
</comment>
<name>A0ABY0C0X6_9GAMM</name>
<comment type="similarity">
    <text evidence="1">Belongs to the UbiK family.</text>
</comment>
<evidence type="ECO:0000313" key="3">
    <source>
        <dbReference type="EMBL" id="RUO30992.1"/>
    </source>
</evidence>
<dbReference type="Pfam" id="PF04380">
    <property type="entry name" value="BMFP"/>
    <property type="match status" value="1"/>
</dbReference>
<evidence type="ECO:0000256" key="1">
    <source>
        <dbReference type="HAMAP-Rule" id="MF_02216"/>
    </source>
</evidence>
<dbReference type="PANTHER" id="PTHR38040:SF1">
    <property type="entry name" value="UBIQUINONE BIOSYNTHESIS ACCESSORY FACTOR UBIK"/>
    <property type="match status" value="1"/>
</dbReference>
<dbReference type="Proteomes" id="UP000287410">
    <property type="component" value="Unassembled WGS sequence"/>
</dbReference>
<dbReference type="InterPro" id="IPR007475">
    <property type="entry name" value="UbiK"/>
</dbReference>
<dbReference type="EMBL" id="PIPN01000002">
    <property type="protein sequence ID" value="RUO30992.1"/>
    <property type="molecule type" value="Genomic_DNA"/>
</dbReference>
<keyword evidence="4" id="KW-1185">Reference proteome</keyword>
<comment type="pathway">
    <text evidence="1">Cofactor biosynthesis; ubiquinone biosynthesis.</text>
</comment>
<accession>A0ABY0C0X6</accession>
<keyword evidence="1" id="KW-0831">Ubiquinone biosynthesis</keyword>
<keyword evidence="1" id="KW-0963">Cytoplasm</keyword>
<proteinExistence type="inferred from homology"/>
<gene>
    <name evidence="1" type="primary">ubiK</name>
    <name evidence="3" type="ORF">CWE12_05875</name>
</gene>
<evidence type="ECO:0000256" key="2">
    <source>
        <dbReference type="SAM" id="MobiDB-lite"/>
    </source>
</evidence>